<comment type="catalytic activity">
    <reaction evidence="11">
        <text>N-succinyl-(2S,6S)-2,6-diaminopimelate + H2O = (2S,6S)-2,6-diaminopimelate + succinate</text>
        <dbReference type="Rhea" id="RHEA:22608"/>
        <dbReference type="ChEBI" id="CHEBI:15377"/>
        <dbReference type="ChEBI" id="CHEBI:30031"/>
        <dbReference type="ChEBI" id="CHEBI:57609"/>
        <dbReference type="ChEBI" id="CHEBI:58087"/>
        <dbReference type="EC" id="3.5.1.18"/>
    </reaction>
</comment>
<evidence type="ECO:0000313" key="13">
    <source>
        <dbReference type="EMBL" id="TVY11262.1"/>
    </source>
</evidence>
<evidence type="ECO:0000256" key="1">
    <source>
        <dbReference type="ARBA" id="ARBA00001941"/>
    </source>
</evidence>
<evidence type="ECO:0000259" key="12">
    <source>
        <dbReference type="Pfam" id="PF07687"/>
    </source>
</evidence>
<evidence type="ECO:0000256" key="4">
    <source>
        <dbReference type="ARBA" id="ARBA00006247"/>
    </source>
</evidence>
<comment type="similarity">
    <text evidence="4">Belongs to the peptidase M20A family.</text>
</comment>
<dbReference type="GO" id="GO:0046872">
    <property type="term" value="F:metal ion binding"/>
    <property type="evidence" value="ECO:0007669"/>
    <property type="project" value="UniProtKB-KW"/>
</dbReference>
<evidence type="ECO:0000313" key="14">
    <source>
        <dbReference type="Proteomes" id="UP000317036"/>
    </source>
</evidence>
<evidence type="ECO:0000256" key="7">
    <source>
        <dbReference type="ARBA" id="ARBA00022723"/>
    </source>
</evidence>
<dbReference type="UniPathway" id="UPA00034">
    <property type="reaction ID" value="UER00021"/>
</dbReference>
<dbReference type="EMBL" id="VNJI01000003">
    <property type="protein sequence ID" value="TVY11262.1"/>
    <property type="molecule type" value="Genomic_DNA"/>
</dbReference>
<keyword evidence="9" id="KW-0862">Zinc</keyword>
<protein>
    <recommendedName>
        <fullName evidence="6">Probable succinyl-diaminopimelate desuccinylase</fullName>
        <ecNumber evidence="5">3.5.1.18</ecNumber>
    </recommendedName>
</protein>
<comment type="cofactor">
    <cofactor evidence="2">
        <name>Zn(2+)</name>
        <dbReference type="ChEBI" id="CHEBI:29105"/>
    </cofactor>
</comment>
<dbReference type="Gene3D" id="3.40.630.10">
    <property type="entry name" value="Zn peptidases"/>
    <property type="match status" value="2"/>
</dbReference>
<comment type="pathway">
    <text evidence="3">Amino-acid biosynthesis; L-lysine biosynthesis via DAP pathway; LL-2,6-diaminopimelate from (S)-tetrahydrodipicolinate (succinylase route): step 3/3.</text>
</comment>
<proteinExistence type="inferred from homology"/>
<dbReference type="GO" id="GO:0009014">
    <property type="term" value="F:succinyl-diaminopimelate desuccinylase activity"/>
    <property type="evidence" value="ECO:0007669"/>
    <property type="project" value="UniProtKB-EC"/>
</dbReference>
<dbReference type="SUPFAM" id="SSF55031">
    <property type="entry name" value="Bacterial exopeptidase dimerisation domain"/>
    <property type="match status" value="1"/>
</dbReference>
<dbReference type="PROSITE" id="PS00758">
    <property type="entry name" value="ARGE_DAPE_CPG2_1"/>
    <property type="match status" value="1"/>
</dbReference>
<dbReference type="InterPro" id="IPR010182">
    <property type="entry name" value="ArgE/DapE"/>
</dbReference>
<feature type="domain" description="Peptidase M20 dimerisation" evidence="12">
    <location>
        <begin position="197"/>
        <end position="307"/>
    </location>
</feature>
<keyword evidence="10" id="KW-0170">Cobalt</keyword>
<keyword evidence="14" id="KW-1185">Reference proteome</keyword>
<dbReference type="InterPro" id="IPR036264">
    <property type="entry name" value="Bact_exopeptidase_dim_dom"/>
</dbReference>
<dbReference type="SUPFAM" id="SSF53187">
    <property type="entry name" value="Zn-dependent exopeptidases"/>
    <property type="match status" value="1"/>
</dbReference>
<dbReference type="PANTHER" id="PTHR43808">
    <property type="entry name" value="ACETYLORNITHINE DEACETYLASE"/>
    <property type="match status" value="1"/>
</dbReference>
<dbReference type="Gene3D" id="3.30.70.360">
    <property type="match status" value="1"/>
</dbReference>
<dbReference type="InterPro" id="IPR001261">
    <property type="entry name" value="ArgE/DapE_CS"/>
</dbReference>
<evidence type="ECO:0000256" key="10">
    <source>
        <dbReference type="ARBA" id="ARBA00023285"/>
    </source>
</evidence>
<comment type="caution">
    <text evidence="13">The sequence shown here is derived from an EMBL/GenBank/DDBJ whole genome shotgun (WGS) entry which is preliminary data.</text>
</comment>
<reference evidence="13 14" key="1">
    <citation type="submission" date="2019-07" db="EMBL/GenBank/DDBJ databases">
        <authorList>
            <person name="Kim J."/>
        </authorList>
    </citation>
    <scope>NUCLEOTIDE SEQUENCE [LARGE SCALE GENOMIC DNA]</scope>
    <source>
        <strain evidence="13 14">JC52</strain>
    </source>
</reference>
<dbReference type="InterPro" id="IPR011650">
    <property type="entry name" value="Peptidase_M20_dimer"/>
</dbReference>
<gene>
    <name evidence="13" type="ORF">FPZ49_03235</name>
</gene>
<dbReference type="RefSeq" id="WP_144843128.1">
    <property type="nucleotide sequence ID" value="NZ_VNJI01000003.1"/>
</dbReference>
<comment type="cofactor">
    <cofactor evidence="1">
        <name>Co(2+)</name>
        <dbReference type="ChEBI" id="CHEBI:48828"/>
    </cofactor>
</comment>
<dbReference type="Pfam" id="PF07687">
    <property type="entry name" value="M20_dimer"/>
    <property type="match status" value="1"/>
</dbReference>
<name>A0A559KGL1_9BACL</name>
<accession>A0A559KGL1</accession>
<dbReference type="Proteomes" id="UP000317036">
    <property type="component" value="Unassembled WGS sequence"/>
</dbReference>
<evidence type="ECO:0000256" key="5">
    <source>
        <dbReference type="ARBA" id="ARBA00011921"/>
    </source>
</evidence>
<evidence type="ECO:0000256" key="11">
    <source>
        <dbReference type="ARBA" id="ARBA00051301"/>
    </source>
</evidence>
<evidence type="ECO:0000256" key="8">
    <source>
        <dbReference type="ARBA" id="ARBA00022801"/>
    </source>
</evidence>
<dbReference type="InterPro" id="IPR002933">
    <property type="entry name" value="Peptidase_M20"/>
</dbReference>
<organism evidence="13 14">
    <name type="scientific">Paenibacillus cremeus</name>
    <dbReference type="NCBI Taxonomy" id="2163881"/>
    <lineage>
        <taxon>Bacteria</taxon>
        <taxon>Bacillati</taxon>
        <taxon>Bacillota</taxon>
        <taxon>Bacilli</taxon>
        <taxon>Bacillales</taxon>
        <taxon>Paenibacillaceae</taxon>
        <taxon>Paenibacillus</taxon>
    </lineage>
</organism>
<evidence type="ECO:0000256" key="2">
    <source>
        <dbReference type="ARBA" id="ARBA00001947"/>
    </source>
</evidence>
<keyword evidence="7" id="KW-0479">Metal-binding</keyword>
<sequence>MQSDKEKIIRWIEENREQIIEFLQQLVQIPSDNPAGDCLPIASRLHGQLSQMGFEKVSLLEVDPSEVKAAGMLSLANVVAAVAFGDGDGPRIALNAHGDVVPPGLGWSVDPYGGEIRNGKMYGRGVAVSKSDIAAYTYAVQALRQAGVGGKLQGEVDLAFTFDEETGGELGPKWLLERGHIRPDMALVAGFTHAIVNAHNGCLHFEITAIGKSAHAAIPETGIDAVEAMVSILQSLYAYREVLKGKHSTVDGIDHPTLVVGLISGGINTNVVPDVCRCRVDRRLIPEEDPIEAEEEFRRIVESAAAKIDGLEVEIHRVLHAQSFGPVPNDTPIIQALAANWRSLMKDAGELSIHGVPLYTDARHFAAQGIATAMFGAGPRTLEEANGHRADEHVQLEDLIRAVKIVACTLYDLLLNESEG</sequence>
<dbReference type="Pfam" id="PF01546">
    <property type="entry name" value="Peptidase_M20"/>
    <property type="match status" value="1"/>
</dbReference>
<evidence type="ECO:0000256" key="6">
    <source>
        <dbReference type="ARBA" id="ARBA00016853"/>
    </source>
</evidence>
<evidence type="ECO:0000256" key="9">
    <source>
        <dbReference type="ARBA" id="ARBA00022833"/>
    </source>
</evidence>
<dbReference type="EC" id="3.5.1.18" evidence="5"/>
<evidence type="ECO:0000256" key="3">
    <source>
        <dbReference type="ARBA" id="ARBA00005130"/>
    </source>
</evidence>
<dbReference type="OrthoDB" id="9792335at2"/>
<dbReference type="InterPro" id="IPR050072">
    <property type="entry name" value="Peptidase_M20A"/>
</dbReference>
<dbReference type="AlphaFoldDB" id="A0A559KGL1"/>
<keyword evidence="8" id="KW-0378">Hydrolase</keyword>
<dbReference type="GO" id="GO:0009089">
    <property type="term" value="P:lysine biosynthetic process via diaminopimelate"/>
    <property type="evidence" value="ECO:0007669"/>
    <property type="project" value="UniProtKB-UniPathway"/>
</dbReference>
<dbReference type="NCBIfam" id="TIGR01910">
    <property type="entry name" value="DapE-ArgE"/>
    <property type="match status" value="1"/>
</dbReference>